<dbReference type="EMBL" id="QLMH01000004">
    <property type="protein sequence ID" value="RAK20390.1"/>
    <property type="molecule type" value="Genomic_DNA"/>
</dbReference>
<keyword evidence="1 4" id="KW-0808">Transferase</keyword>
<dbReference type="AlphaFoldDB" id="A0A327YHC5"/>
<sequence length="406" mass="47190">MKKDLLILTEFYYPDIASTGKLLTQLAEDLASLGLSVDVLTGMPSYHQKQKSRNDIEKKSVYNDVYIERIPSLKLDKKNKIGRLLNYFSFTLSVLLRFYKLKNYKNVLVVSNPPLLPIAGYVSSKLYKNNFCYLIHDLYPDIAISLKVIKPNSIMAKTMDFLNDKFFRYAKRVIVLGEDMKQYLKDNKDVDEFKIEVIPNWADKNVIKVYPKQNHYSEKYGLDNKFVVLYSGNIGLFQNLEMIIETAKLLEGYKDIVFLFVGEGGKKEKLINMVKEYNLQNVKFWSYQSEQDYPYLLSSADCHIVTLEEEAEGLGVPSKTYSYLASGRPIIAIMSNKTDVGLLVEQQQIGFRVDQNNINHLRESILALYSSEKLKFEMGKKARIIFEKNYERKICTQKYFYLFNKL</sequence>
<evidence type="ECO:0000313" key="4">
    <source>
        <dbReference type="EMBL" id="RAK20390.1"/>
    </source>
</evidence>
<dbReference type="InterPro" id="IPR001296">
    <property type="entry name" value="Glyco_trans_1"/>
</dbReference>
<dbReference type="OrthoDB" id="9811902at2"/>
<dbReference type="SUPFAM" id="SSF53756">
    <property type="entry name" value="UDP-Glycosyltransferase/glycogen phosphorylase"/>
    <property type="match status" value="1"/>
</dbReference>
<evidence type="ECO:0000256" key="1">
    <source>
        <dbReference type="ARBA" id="ARBA00022679"/>
    </source>
</evidence>
<organism evidence="4 5">
    <name type="scientific">Paranoxybacillus vitaminiphilus</name>
    <dbReference type="NCBI Taxonomy" id="581036"/>
    <lineage>
        <taxon>Bacteria</taxon>
        <taxon>Bacillati</taxon>
        <taxon>Bacillota</taxon>
        <taxon>Bacilli</taxon>
        <taxon>Bacillales</taxon>
        <taxon>Anoxybacillaceae</taxon>
        <taxon>Paranoxybacillus</taxon>
    </lineage>
</organism>
<evidence type="ECO:0000259" key="2">
    <source>
        <dbReference type="Pfam" id="PF00534"/>
    </source>
</evidence>
<evidence type="ECO:0000313" key="5">
    <source>
        <dbReference type="Proteomes" id="UP000248555"/>
    </source>
</evidence>
<reference evidence="4 5" key="1">
    <citation type="submission" date="2018-06" db="EMBL/GenBank/DDBJ databases">
        <title>Genomic Encyclopedia of Type Strains, Phase III (KMG-III): the genomes of soil and plant-associated and newly described type strains.</title>
        <authorList>
            <person name="Whitman W."/>
        </authorList>
    </citation>
    <scope>NUCLEOTIDE SEQUENCE [LARGE SCALE GENOMIC DNA]</scope>
    <source>
        <strain evidence="4 5">CGMCC 1.8979</strain>
    </source>
</reference>
<gene>
    <name evidence="4" type="ORF">B0I26_10441</name>
</gene>
<feature type="domain" description="Glycosyl transferase family 1" evidence="2">
    <location>
        <begin position="216"/>
        <end position="383"/>
    </location>
</feature>
<dbReference type="PANTHER" id="PTHR46401:SF2">
    <property type="entry name" value="GLYCOSYLTRANSFERASE WBBK-RELATED"/>
    <property type="match status" value="1"/>
</dbReference>
<dbReference type="CDD" id="cd03794">
    <property type="entry name" value="GT4_WbuB-like"/>
    <property type="match status" value="1"/>
</dbReference>
<dbReference type="GO" id="GO:0009103">
    <property type="term" value="P:lipopolysaccharide biosynthetic process"/>
    <property type="evidence" value="ECO:0007669"/>
    <property type="project" value="TreeGrafter"/>
</dbReference>
<dbReference type="PANTHER" id="PTHR46401">
    <property type="entry name" value="GLYCOSYLTRANSFERASE WBBK-RELATED"/>
    <property type="match status" value="1"/>
</dbReference>
<dbReference type="InterPro" id="IPR028098">
    <property type="entry name" value="Glyco_trans_4-like_N"/>
</dbReference>
<accession>A0A327YHC5</accession>
<proteinExistence type="predicted"/>
<dbReference type="Gene3D" id="3.40.50.2000">
    <property type="entry name" value="Glycogen Phosphorylase B"/>
    <property type="match status" value="2"/>
</dbReference>
<dbReference type="GO" id="GO:0016757">
    <property type="term" value="F:glycosyltransferase activity"/>
    <property type="evidence" value="ECO:0007669"/>
    <property type="project" value="InterPro"/>
</dbReference>
<keyword evidence="5" id="KW-1185">Reference proteome</keyword>
<dbReference type="Proteomes" id="UP000248555">
    <property type="component" value="Unassembled WGS sequence"/>
</dbReference>
<feature type="domain" description="Glycosyltransferase subfamily 4-like N-terminal" evidence="3">
    <location>
        <begin position="22"/>
        <end position="203"/>
    </location>
</feature>
<dbReference type="Pfam" id="PF00534">
    <property type="entry name" value="Glycos_transf_1"/>
    <property type="match status" value="1"/>
</dbReference>
<name>A0A327YHC5_9BACL</name>
<protein>
    <submittedName>
        <fullName evidence="4">Glycosyltransferase involved in cell wall biosynthesis</fullName>
    </submittedName>
</protein>
<dbReference type="RefSeq" id="WP_111644698.1">
    <property type="nucleotide sequence ID" value="NZ_QLMH01000004.1"/>
</dbReference>
<evidence type="ECO:0000259" key="3">
    <source>
        <dbReference type="Pfam" id="PF13439"/>
    </source>
</evidence>
<comment type="caution">
    <text evidence="4">The sequence shown here is derived from an EMBL/GenBank/DDBJ whole genome shotgun (WGS) entry which is preliminary data.</text>
</comment>
<dbReference type="Pfam" id="PF13439">
    <property type="entry name" value="Glyco_transf_4"/>
    <property type="match status" value="1"/>
</dbReference>